<dbReference type="GO" id="GO:0004523">
    <property type="term" value="F:RNA-DNA hybrid ribonuclease activity"/>
    <property type="evidence" value="ECO:0007669"/>
    <property type="project" value="InterPro"/>
</dbReference>
<dbReference type="STRING" id="131310.A0A0N5A061"/>
<dbReference type="PROSITE" id="PS50879">
    <property type="entry name" value="RNASE_H_1"/>
    <property type="match status" value="1"/>
</dbReference>
<proteinExistence type="predicted"/>
<feature type="domain" description="RNase H type-1" evidence="2">
    <location>
        <begin position="135"/>
        <end position="285"/>
    </location>
</feature>
<name>A0A0N5A061_PARTI</name>
<accession>A0A0N5A061</accession>
<evidence type="ECO:0000313" key="3">
    <source>
        <dbReference type="Proteomes" id="UP000038045"/>
    </source>
</evidence>
<reference evidence="4" key="1">
    <citation type="submission" date="2017-02" db="UniProtKB">
        <authorList>
            <consortium name="WormBaseParasite"/>
        </authorList>
    </citation>
    <scope>IDENTIFICATION</scope>
</reference>
<protein>
    <submittedName>
        <fullName evidence="4">RNase H domain-containing protein</fullName>
    </submittedName>
</protein>
<feature type="compositionally biased region" description="Acidic residues" evidence="1">
    <location>
        <begin position="303"/>
        <end position="313"/>
    </location>
</feature>
<dbReference type="PANTHER" id="PTHR46599">
    <property type="entry name" value="PIGGYBAC TRANSPOSABLE ELEMENT-DERIVED PROTEIN 4"/>
    <property type="match status" value="1"/>
</dbReference>
<dbReference type="InterPro" id="IPR036397">
    <property type="entry name" value="RNaseH_sf"/>
</dbReference>
<dbReference type="SUPFAM" id="SSF53098">
    <property type="entry name" value="Ribonuclease H-like"/>
    <property type="match status" value="1"/>
</dbReference>
<organism evidence="3 4">
    <name type="scientific">Parastrongyloides trichosuri</name>
    <name type="common">Possum-specific nematode worm</name>
    <dbReference type="NCBI Taxonomy" id="131310"/>
    <lineage>
        <taxon>Eukaryota</taxon>
        <taxon>Metazoa</taxon>
        <taxon>Ecdysozoa</taxon>
        <taxon>Nematoda</taxon>
        <taxon>Chromadorea</taxon>
        <taxon>Rhabditida</taxon>
        <taxon>Tylenchina</taxon>
        <taxon>Panagrolaimomorpha</taxon>
        <taxon>Strongyloidoidea</taxon>
        <taxon>Strongyloididae</taxon>
        <taxon>Parastrongyloides</taxon>
    </lineage>
</organism>
<dbReference type="Pfam" id="PF00075">
    <property type="entry name" value="RNase_H"/>
    <property type="match status" value="1"/>
</dbReference>
<dbReference type="AlphaFoldDB" id="A0A0N5A061"/>
<evidence type="ECO:0000259" key="2">
    <source>
        <dbReference type="PROSITE" id="PS50879"/>
    </source>
</evidence>
<dbReference type="PANTHER" id="PTHR46599:SF3">
    <property type="entry name" value="PIGGYBAC TRANSPOSABLE ELEMENT-DERIVED PROTEIN 4"/>
    <property type="match status" value="1"/>
</dbReference>
<evidence type="ECO:0000313" key="4">
    <source>
        <dbReference type="WBParaSite" id="PTRK_0001468000.1"/>
    </source>
</evidence>
<dbReference type="WBParaSite" id="PTRK_0001468000.1">
    <property type="protein sequence ID" value="PTRK_0001468000.1"/>
    <property type="gene ID" value="PTRK_0001468000"/>
</dbReference>
<dbReference type="InterPro" id="IPR012337">
    <property type="entry name" value="RNaseH-like_sf"/>
</dbReference>
<dbReference type="Pfam" id="PF13843">
    <property type="entry name" value="DDE_Tnp_1_7"/>
    <property type="match status" value="1"/>
</dbReference>
<dbReference type="InterPro" id="IPR002156">
    <property type="entry name" value="RNaseH_domain"/>
</dbReference>
<dbReference type="GO" id="GO:0003676">
    <property type="term" value="F:nucleic acid binding"/>
    <property type="evidence" value="ECO:0007669"/>
    <property type="project" value="InterPro"/>
</dbReference>
<keyword evidence="3" id="KW-1185">Reference proteome</keyword>
<dbReference type="Gene3D" id="3.30.420.10">
    <property type="entry name" value="Ribonuclease H-like superfamily/Ribonuclease H"/>
    <property type="match status" value="1"/>
</dbReference>
<dbReference type="InterPro" id="IPR029526">
    <property type="entry name" value="PGBD"/>
</dbReference>
<evidence type="ECO:0000256" key="1">
    <source>
        <dbReference type="SAM" id="MobiDB-lite"/>
    </source>
</evidence>
<dbReference type="Proteomes" id="UP000038045">
    <property type="component" value="Unplaced"/>
</dbReference>
<sequence length="466" mass="53735">MIKNGLKGLFARNCQNQLTKYYLESQHQECVDHKEEAKKFETSPQVLWSGISIDKEDSRSEASSLDKCELEKKECGINHISRGFEESFENPNVAMFSETLESKDFRKYNDLDLAKIVANVDTIEKDDGISNEKVGKFEVRAASDGSSLGGKGVSYVIRYKNTNVEVSYKIYEEASAQEVEVIGFLLGLIKLNDFWKRNVFGNDTTIVMITDSSYVAKGVSEFMENWSTNGWKRYGGGEIKHVEFWKRIKLESDKLGKRFQVRWTRGHKKCQLNIRAVELARKAALDKRIGPLSKKDSNLNKEDENEEDEEDEELKAGEKPDLDWIKEKVLMKPEIFKKELSGVKVPIYDRTPLGYFKLLLTKDIIKYIIMKTNRYASTLTLDFIGPKKKTRCKNWKPLTEIELLKFIGFFIGQSFVQKPTLESYYEKDSGLIATPNFKKIISYDRLVQIEKFLHFSNEKLGKSKRG</sequence>
<feature type="region of interest" description="Disordered" evidence="1">
    <location>
        <begin position="294"/>
        <end position="316"/>
    </location>
</feature>